<evidence type="ECO:0008006" key="3">
    <source>
        <dbReference type="Google" id="ProtNLM"/>
    </source>
</evidence>
<name>A0AAV1KTQ7_9NEOP</name>
<comment type="caution">
    <text evidence="1">The sequence shown here is derived from an EMBL/GenBank/DDBJ whole genome shotgun (WGS) entry which is preliminary data.</text>
</comment>
<protein>
    <recommendedName>
        <fullName evidence="3">Ribosomal protein/NADH dehydrogenase domain-containing protein</fullName>
    </recommendedName>
</protein>
<dbReference type="AlphaFoldDB" id="A0AAV1KTQ7"/>
<proteinExistence type="predicted"/>
<keyword evidence="2" id="KW-1185">Reference proteome</keyword>
<sequence>MRARSPLVRRNPDVQYAFRKRTTKPFMHFLLHYKNGKTRPQTLTLIWTLLTVDQGNCWRASGRGVRNASDATRRRATRCARWRRAPTCATSTSRSPARCGTSSSRREVRLLYSFHNCFCQQGAIFFITHAYQST</sequence>
<dbReference type="EMBL" id="CAVLGL010000080">
    <property type="protein sequence ID" value="CAK1585989.1"/>
    <property type="molecule type" value="Genomic_DNA"/>
</dbReference>
<evidence type="ECO:0000313" key="1">
    <source>
        <dbReference type="EMBL" id="CAK1585989.1"/>
    </source>
</evidence>
<organism evidence="1 2">
    <name type="scientific">Parnassius mnemosyne</name>
    <name type="common">clouded apollo</name>
    <dbReference type="NCBI Taxonomy" id="213953"/>
    <lineage>
        <taxon>Eukaryota</taxon>
        <taxon>Metazoa</taxon>
        <taxon>Ecdysozoa</taxon>
        <taxon>Arthropoda</taxon>
        <taxon>Hexapoda</taxon>
        <taxon>Insecta</taxon>
        <taxon>Pterygota</taxon>
        <taxon>Neoptera</taxon>
        <taxon>Endopterygota</taxon>
        <taxon>Lepidoptera</taxon>
        <taxon>Glossata</taxon>
        <taxon>Ditrysia</taxon>
        <taxon>Papilionoidea</taxon>
        <taxon>Papilionidae</taxon>
        <taxon>Parnassiinae</taxon>
        <taxon>Parnassini</taxon>
        <taxon>Parnassius</taxon>
        <taxon>Driopa</taxon>
    </lineage>
</organism>
<gene>
    <name evidence="1" type="ORF">PARMNEM_LOCUS7003</name>
</gene>
<dbReference type="Proteomes" id="UP001314205">
    <property type="component" value="Unassembled WGS sequence"/>
</dbReference>
<accession>A0AAV1KTQ7</accession>
<reference evidence="1 2" key="1">
    <citation type="submission" date="2023-11" db="EMBL/GenBank/DDBJ databases">
        <authorList>
            <person name="Hedman E."/>
            <person name="Englund M."/>
            <person name="Stromberg M."/>
            <person name="Nyberg Akerstrom W."/>
            <person name="Nylinder S."/>
            <person name="Jareborg N."/>
            <person name="Kallberg Y."/>
            <person name="Kronander E."/>
        </authorList>
    </citation>
    <scope>NUCLEOTIDE SEQUENCE [LARGE SCALE GENOMIC DNA]</scope>
</reference>
<evidence type="ECO:0000313" key="2">
    <source>
        <dbReference type="Proteomes" id="UP001314205"/>
    </source>
</evidence>